<reference evidence="10" key="2">
    <citation type="journal article" date="2007" name="PLoS Biol.">
        <title>Survey sequencing and comparative analysis of the elephant shark (Callorhinchus milii) genome.</title>
        <authorList>
            <person name="Venkatesh B."/>
            <person name="Kirkness E.F."/>
            <person name="Loh Y.H."/>
            <person name="Halpern A.L."/>
            <person name="Lee A.P."/>
            <person name="Johnson J."/>
            <person name="Dandona N."/>
            <person name="Viswanathan L.D."/>
            <person name="Tay A."/>
            <person name="Venter J.C."/>
            <person name="Strausberg R.L."/>
            <person name="Brenner S."/>
        </authorList>
    </citation>
    <scope>NUCLEOTIDE SEQUENCE [LARGE SCALE GENOMIC DNA]</scope>
</reference>
<dbReference type="PROSITE" id="PS00022">
    <property type="entry name" value="EGF_1"/>
    <property type="match status" value="4"/>
</dbReference>
<dbReference type="PROSITE" id="PS50026">
    <property type="entry name" value="EGF_3"/>
    <property type="match status" value="4"/>
</dbReference>
<evidence type="ECO:0000256" key="2">
    <source>
        <dbReference type="ARBA" id="ARBA00022729"/>
    </source>
</evidence>
<comment type="caution">
    <text evidence="6">Lacks conserved residue(s) required for the propagation of feature annotation.</text>
</comment>
<feature type="disulfide bond" evidence="6">
    <location>
        <begin position="83"/>
        <end position="92"/>
    </location>
</feature>
<evidence type="ECO:0000256" key="4">
    <source>
        <dbReference type="ARBA" id="ARBA00023157"/>
    </source>
</evidence>
<reference evidence="9" key="5">
    <citation type="submission" date="2025-09" db="UniProtKB">
        <authorList>
            <consortium name="Ensembl"/>
        </authorList>
    </citation>
    <scope>IDENTIFICATION</scope>
</reference>
<reference evidence="10" key="3">
    <citation type="journal article" date="2014" name="Nature">
        <title>Elephant shark genome provides unique insights into gnathostome evolution.</title>
        <authorList>
            <consortium name="International Elephant Shark Genome Sequencing Consortium"/>
            <person name="Venkatesh B."/>
            <person name="Lee A.P."/>
            <person name="Ravi V."/>
            <person name="Maurya A.K."/>
            <person name="Lian M.M."/>
            <person name="Swann J.B."/>
            <person name="Ohta Y."/>
            <person name="Flajnik M.F."/>
            <person name="Sutoh Y."/>
            <person name="Kasahara M."/>
            <person name="Hoon S."/>
            <person name="Gangu V."/>
            <person name="Roy S.W."/>
            <person name="Irimia M."/>
            <person name="Korzh V."/>
            <person name="Kondrychyn I."/>
            <person name="Lim Z.W."/>
            <person name="Tay B.H."/>
            <person name="Tohari S."/>
            <person name="Kong K.W."/>
            <person name="Ho S."/>
            <person name="Lorente-Galdos B."/>
            <person name="Quilez J."/>
            <person name="Marques-Bonet T."/>
            <person name="Raney B.J."/>
            <person name="Ingham P.W."/>
            <person name="Tay A."/>
            <person name="Hillier L.W."/>
            <person name="Minx P."/>
            <person name="Boehm T."/>
            <person name="Wilson R.K."/>
            <person name="Brenner S."/>
            <person name="Warren W.C."/>
        </authorList>
    </citation>
    <scope>NUCLEOTIDE SEQUENCE [LARGE SCALE GENOMIC DNA]</scope>
</reference>
<sequence>FDRVLGWCVGACPPPTQLLSSCASNPCRNGGTCKESHGTYQCVCLYRFTGKHCETGKPDPCSSSPCQNGGTCFHYIGKYKCECPQGFTGRHCDTVVDGCRLDPCGSRGFCRSVNGSYSCTCKVGYSGKHCAKELVPPTALKVVNAEEREIEISWHPPETGTGQQPIDGFAVTHTSYDGAVRRTDFVNKSRSRHVLRLLSSGRLYNISVFSVKRNANHNDISNPASLLVWTKPGPIANLSVANVTASSITIAWSLPNLKQPIVDRIHLLLRQCCAQLAAAFCPQVYSQFTLQIIIIPGPLPAQNLVLAGVASTTAKIQWSYLAPSMSDGFIINVTSGHSIKSRYVPNGRLTAYVLHDLTAGQQYEVALMAVQNTERGKLLSEPVHLLFTTGKSVRWGTRDLLDGRARISATFTDLQQRSITHRTRDQWECSSNPCKNGGTCVRSMDSYTCDCDPGFKGKNCELFCKKTPHSCTRLYSETKTIPVWEDHVWRFK</sequence>
<dbReference type="GO" id="GO:0005509">
    <property type="term" value="F:calcium ion binding"/>
    <property type="evidence" value="ECO:0007669"/>
    <property type="project" value="InterPro"/>
</dbReference>
<dbReference type="PANTHER" id="PTHR12916:SF11">
    <property type="entry name" value="MUCIN-4"/>
    <property type="match status" value="1"/>
</dbReference>
<feature type="domain" description="Fibronectin type-III" evidence="8">
    <location>
        <begin position="300"/>
        <end position="392"/>
    </location>
</feature>
<organism evidence="9 10">
    <name type="scientific">Callorhinchus milii</name>
    <name type="common">Ghost shark</name>
    <dbReference type="NCBI Taxonomy" id="7868"/>
    <lineage>
        <taxon>Eukaryota</taxon>
        <taxon>Metazoa</taxon>
        <taxon>Chordata</taxon>
        <taxon>Craniata</taxon>
        <taxon>Vertebrata</taxon>
        <taxon>Chondrichthyes</taxon>
        <taxon>Holocephali</taxon>
        <taxon>Chimaeriformes</taxon>
        <taxon>Callorhinchidae</taxon>
        <taxon>Callorhinchus</taxon>
    </lineage>
</organism>
<evidence type="ECO:0000259" key="8">
    <source>
        <dbReference type="PROSITE" id="PS50853"/>
    </source>
</evidence>
<dbReference type="Gene3D" id="2.60.40.10">
    <property type="entry name" value="Immunoglobulins"/>
    <property type="match status" value="2"/>
</dbReference>
<dbReference type="Pfam" id="PF00041">
    <property type="entry name" value="fn3"/>
    <property type="match status" value="1"/>
</dbReference>
<dbReference type="SMART" id="SM00060">
    <property type="entry name" value="FN3"/>
    <property type="match status" value="2"/>
</dbReference>
<dbReference type="FunFam" id="2.10.25.10:FF:000057">
    <property type="entry name" value="protocadherin Fat 1 isoform X2"/>
    <property type="match status" value="1"/>
</dbReference>
<dbReference type="InterPro" id="IPR001881">
    <property type="entry name" value="EGF-like_Ca-bd_dom"/>
</dbReference>
<evidence type="ECO:0000259" key="7">
    <source>
        <dbReference type="PROSITE" id="PS50026"/>
    </source>
</evidence>
<dbReference type="SMART" id="SM00179">
    <property type="entry name" value="EGF_CA"/>
    <property type="match status" value="4"/>
</dbReference>
<evidence type="ECO:0000256" key="5">
    <source>
        <dbReference type="ARBA" id="ARBA00023180"/>
    </source>
</evidence>
<dbReference type="PANTHER" id="PTHR12916">
    <property type="entry name" value="CYTOCHROME C OXIDASE POLYPEPTIDE VIC-2"/>
    <property type="match status" value="1"/>
</dbReference>
<accession>A0A4W3IBJ0</accession>
<dbReference type="Gene3D" id="2.10.25.10">
    <property type="entry name" value="Laminin"/>
    <property type="match status" value="4"/>
</dbReference>
<dbReference type="FunFam" id="2.10.25.10:FF:000239">
    <property type="entry name" value="Sushi, nidogen and EGF-like domain-containing protein 1"/>
    <property type="match status" value="1"/>
</dbReference>
<protein>
    <submittedName>
        <fullName evidence="9">Sushi, nidogen and EGF like domains 1</fullName>
    </submittedName>
</protein>
<reference evidence="9" key="4">
    <citation type="submission" date="2025-08" db="UniProtKB">
        <authorList>
            <consortium name="Ensembl"/>
        </authorList>
    </citation>
    <scope>IDENTIFICATION</scope>
</reference>
<evidence type="ECO:0000256" key="6">
    <source>
        <dbReference type="PROSITE-ProRule" id="PRU00076"/>
    </source>
</evidence>
<dbReference type="PROSITE" id="PS50853">
    <property type="entry name" value="FN3"/>
    <property type="match status" value="2"/>
</dbReference>
<feature type="domain" description="EGF-like" evidence="7">
    <location>
        <begin position="95"/>
        <end position="131"/>
    </location>
</feature>
<keyword evidence="4 6" id="KW-1015">Disulfide bond</keyword>
<dbReference type="Ensembl" id="ENSCMIT00000024745.1">
    <property type="protein sequence ID" value="ENSCMIP00000024338.1"/>
    <property type="gene ID" value="ENSCMIG00000010795.1"/>
</dbReference>
<dbReference type="PROSITE" id="PS01186">
    <property type="entry name" value="EGF_2"/>
    <property type="match status" value="2"/>
</dbReference>
<dbReference type="FunFam" id="2.10.25.10:FF:000540">
    <property type="entry name" value="Sushi, nidogen and EGF-like domain-containing protein 1"/>
    <property type="match status" value="1"/>
</dbReference>
<dbReference type="GO" id="GO:0007219">
    <property type="term" value="P:Notch signaling pathway"/>
    <property type="evidence" value="ECO:0007669"/>
    <property type="project" value="TreeGrafter"/>
</dbReference>
<evidence type="ECO:0000256" key="3">
    <source>
        <dbReference type="ARBA" id="ARBA00022737"/>
    </source>
</evidence>
<keyword evidence="2" id="KW-0732">Signal</keyword>
<dbReference type="InterPro" id="IPR013783">
    <property type="entry name" value="Ig-like_fold"/>
</dbReference>
<evidence type="ECO:0000313" key="9">
    <source>
        <dbReference type="Ensembl" id="ENSCMIP00000024338.1"/>
    </source>
</evidence>
<dbReference type="SUPFAM" id="SSF57196">
    <property type="entry name" value="EGF/Laminin"/>
    <property type="match status" value="4"/>
</dbReference>
<feature type="domain" description="EGF-like" evidence="7">
    <location>
        <begin position="18"/>
        <end position="54"/>
    </location>
</feature>
<evidence type="ECO:0000256" key="1">
    <source>
        <dbReference type="ARBA" id="ARBA00022536"/>
    </source>
</evidence>
<dbReference type="CDD" id="cd00054">
    <property type="entry name" value="EGF_CA"/>
    <property type="match status" value="4"/>
</dbReference>
<keyword evidence="5" id="KW-0325">Glycoprotein</keyword>
<dbReference type="InterPro" id="IPR003961">
    <property type="entry name" value="FN3_dom"/>
</dbReference>
<keyword evidence="1 6" id="KW-0245">EGF-like domain</keyword>
<dbReference type="InterPro" id="IPR036116">
    <property type="entry name" value="FN3_sf"/>
</dbReference>
<dbReference type="SUPFAM" id="SSF49265">
    <property type="entry name" value="Fibronectin type III"/>
    <property type="match status" value="2"/>
</dbReference>
<dbReference type="GeneTree" id="ENSGT00940000160730"/>
<dbReference type="SMART" id="SM00181">
    <property type="entry name" value="EGF"/>
    <property type="match status" value="4"/>
</dbReference>
<evidence type="ECO:0000313" key="10">
    <source>
        <dbReference type="Proteomes" id="UP000314986"/>
    </source>
</evidence>
<dbReference type="PRINTS" id="PR00010">
    <property type="entry name" value="EGFBLOOD"/>
</dbReference>
<dbReference type="Proteomes" id="UP000314986">
    <property type="component" value="Unassembled WGS sequence"/>
</dbReference>
<feature type="disulfide bond" evidence="6">
    <location>
        <begin position="451"/>
        <end position="460"/>
    </location>
</feature>
<name>A0A4W3IBJ0_CALMI</name>
<feature type="domain" description="EGF-like" evidence="7">
    <location>
        <begin position="425"/>
        <end position="461"/>
    </location>
</feature>
<feature type="domain" description="Fibronectin type-III" evidence="8">
    <location>
        <begin position="136"/>
        <end position="233"/>
    </location>
</feature>
<feature type="disulfide bond" evidence="6">
    <location>
        <begin position="121"/>
        <end position="130"/>
    </location>
</feature>
<keyword evidence="10" id="KW-1185">Reference proteome</keyword>
<dbReference type="InterPro" id="IPR000742">
    <property type="entry name" value="EGF"/>
</dbReference>
<dbReference type="GO" id="GO:0005112">
    <property type="term" value="F:Notch binding"/>
    <property type="evidence" value="ECO:0007669"/>
    <property type="project" value="TreeGrafter"/>
</dbReference>
<feature type="domain" description="EGF-like" evidence="7">
    <location>
        <begin position="57"/>
        <end position="93"/>
    </location>
</feature>
<proteinExistence type="predicted"/>
<dbReference type="AlphaFoldDB" id="A0A4W3IBJ0"/>
<reference evidence="10" key="1">
    <citation type="journal article" date="2006" name="Science">
        <title>Ancient noncoding elements conserved in the human genome.</title>
        <authorList>
            <person name="Venkatesh B."/>
            <person name="Kirkness E.F."/>
            <person name="Loh Y.H."/>
            <person name="Halpern A.L."/>
            <person name="Lee A.P."/>
            <person name="Johnson J."/>
            <person name="Dandona N."/>
            <person name="Viswanathan L.D."/>
            <person name="Tay A."/>
            <person name="Venter J.C."/>
            <person name="Strausberg R.L."/>
            <person name="Brenner S."/>
        </authorList>
    </citation>
    <scope>NUCLEOTIDE SEQUENCE [LARGE SCALE GENOMIC DNA]</scope>
</reference>
<dbReference type="Pfam" id="PF00008">
    <property type="entry name" value="EGF"/>
    <property type="match status" value="4"/>
</dbReference>
<keyword evidence="3" id="KW-0677">Repeat</keyword>
<dbReference type="CDD" id="cd00063">
    <property type="entry name" value="FN3"/>
    <property type="match status" value="2"/>
</dbReference>
<feature type="disulfide bond" evidence="6">
    <location>
        <begin position="44"/>
        <end position="53"/>
    </location>
</feature>